<evidence type="ECO:0000256" key="1">
    <source>
        <dbReference type="ARBA" id="ARBA00001974"/>
    </source>
</evidence>
<evidence type="ECO:0000256" key="7">
    <source>
        <dbReference type="ARBA" id="ARBA00022946"/>
    </source>
</evidence>
<evidence type="ECO:0000256" key="10">
    <source>
        <dbReference type="ARBA" id="ARBA00023128"/>
    </source>
</evidence>
<dbReference type="Gene3D" id="3.50.50.60">
    <property type="entry name" value="FAD/NAD(P)-binding domain"/>
    <property type="match status" value="2"/>
</dbReference>
<dbReference type="OrthoDB" id="6029at2759"/>
<name>A0A7I8VK80_9ANNE</name>
<evidence type="ECO:0000256" key="6">
    <source>
        <dbReference type="ARBA" id="ARBA00022827"/>
    </source>
</evidence>
<dbReference type="Proteomes" id="UP000549394">
    <property type="component" value="Unassembled WGS sequence"/>
</dbReference>
<dbReference type="Pfam" id="PF07992">
    <property type="entry name" value="Pyr_redox_2"/>
    <property type="match status" value="1"/>
</dbReference>
<evidence type="ECO:0000256" key="2">
    <source>
        <dbReference type="ARBA" id="ARBA00004173"/>
    </source>
</evidence>
<evidence type="ECO:0000259" key="14">
    <source>
        <dbReference type="Pfam" id="PF14721"/>
    </source>
</evidence>
<sequence length="702" mass="78470">MQRVGRSFATKQLLRKFDNLNARVINIKAQDFEKTAIPILQCNYSNGAHKDVTQANKLVRYGKWGDRDPYKDINGFTLPKFVSQGFLQTPTYIRNYKRYASSDRPLPPPPPPPPTKESVTPYLIIGAAGAAGLGYYLWKNWTEFLALLGICPEDKTDSPTSRKEKRADDPISIKCDKEPERECVVLNTPTPDQPGDGPSAKRLPPPKYPDWKNCPAIPGYASYLIIGAGTAANAAYRAIRTNNPKAKVLIISEECNLPYMRPPLSKELWFNDSRKLTEDLKFKQWNGKERSIFYEKDCFYTSPKELPYKSCGGVAVALGRKVQKIDVENKVVSLDNKWQINYDKLLIATGGKPRQHPIIDNSDEEVKKRTTVYRKIVDFQKLDCVTSKGKSVAVIGGGFLGSELAVALGNKAKKSNAKIYQIFPEKGNMGKVLPQYLSNWTTEKVRNENVNIIPESTLTKATMCKNDKVALTLSNGQEIQVDHIVVAIGLEPDVSIAECSGLEVDPIRGGFLVNAEMKAREDIWVAGDAASFYDIKLGRRRVEHHDHAVVSGRLAGENMSGKSKPYWHQSMFWSDLGPEVGYEAIGLVDSSLPTTAVFAKACKSDSPRAVVEETNENLRSETEESVCIEKVKVDSETKPAPPNGTEDFGKGVIFYTKDNVVVGMVMWNVFNKMSIARRILKEQRKYDDLTEVAKLFDLHENN</sequence>
<evidence type="ECO:0000256" key="4">
    <source>
        <dbReference type="ARBA" id="ARBA00022630"/>
    </source>
</evidence>
<dbReference type="GO" id="GO:0071949">
    <property type="term" value="F:FAD binding"/>
    <property type="evidence" value="ECO:0007669"/>
    <property type="project" value="TreeGrafter"/>
</dbReference>
<dbReference type="InterPro" id="IPR023753">
    <property type="entry name" value="FAD/NAD-binding_dom"/>
</dbReference>
<comment type="caution">
    <text evidence="15">The sequence shown here is derived from an EMBL/GenBank/DDBJ whole genome shotgun (WGS) entry which is preliminary data.</text>
</comment>
<dbReference type="InterPro" id="IPR016156">
    <property type="entry name" value="FAD/NAD-linked_Rdtase_dimer_sf"/>
</dbReference>
<keyword evidence="16" id="KW-1185">Reference proteome</keyword>
<feature type="domain" description="Mitochondrial apoptosis-inducing factor C-terminal" evidence="14">
    <location>
        <begin position="555"/>
        <end position="682"/>
    </location>
</feature>
<accession>A0A7I8VK80</accession>
<dbReference type="InterPro" id="IPR036188">
    <property type="entry name" value="FAD/NAD-bd_sf"/>
</dbReference>
<dbReference type="SUPFAM" id="SSF55424">
    <property type="entry name" value="FAD/NAD-linked reductases, dimerisation (C-terminal) domain"/>
    <property type="match status" value="1"/>
</dbReference>
<dbReference type="InterPro" id="IPR050446">
    <property type="entry name" value="FAD-oxidoreductase/Apoptosis"/>
</dbReference>
<dbReference type="GO" id="GO:0033108">
    <property type="term" value="P:mitochondrial respiratory chain complex assembly"/>
    <property type="evidence" value="ECO:0007669"/>
    <property type="project" value="TreeGrafter"/>
</dbReference>
<evidence type="ECO:0000256" key="11">
    <source>
        <dbReference type="ARBA" id="ARBA00047786"/>
    </source>
</evidence>
<dbReference type="Pfam" id="PF14721">
    <property type="entry name" value="AIF_C"/>
    <property type="match status" value="1"/>
</dbReference>
<proteinExistence type="inferred from homology"/>
<evidence type="ECO:0000259" key="13">
    <source>
        <dbReference type="Pfam" id="PF07992"/>
    </source>
</evidence>
<evidence type="ECO:0000256" key="9">
    <source>
        <dbReference type="ARBA" id="ARBA00023027"/>
    </source>
</evidence>
<organism evidence="15 16">
    <name type="scientific">Dimorphilus gyrociliatus</name>
    <dbReference type="NCBI Taxonomy" id="2664684"/>
    <lineage>
        <taxon>Eukaryota</taxon>
        <taxon>Metazoa</taxon>
        <taxon>Spiralia</taxon>
        <taxon>Lophotrochozoa</taxon>
        <taxon>Annelida</taxon>
        <taxon>Polychaeta</taxon>
        <taxon>Polychaeta incertae sedis</taxon>
        <taxon>Dinophilidae</taxon>
        <taxon>Dimorphilus</taxon>
    </lineage>
</organism>
<dbReference type="GO" id="GO:0005739">
    <property type="term" value="C:mitochondrion"/>
    <property type="evidence" value="ECO:0007669"/>
    <property type="project" value="UniProtKB-SubCell"/>
</dbReference>
<comment type="subcellular location">
    <subcellularLocation>
        <location evidence="2">Mitochondrion</location>
    </subcellularLocation>
</comment>
<comment type="catalytic activity">
    <reaction evidence="11">
        <text>A + NADH + H(+) = AH2 + NAD(+)</text>
        <dbReference type="Rhea" id="RHEA:11356"/>
        <dbReference type="ChEBI" id="CHEBI:13193"/>
        <dbReference type="ChEBI" id="CHEBI:15378"/>
        <dbReference type="ChEBI" id="CHEBI:17499"/>
        <dbReference type="ChEBI" id="CHEBI:57540"/>
        <dbReference type="ChEBI" id="CHEBI:57945"/>
    </reaction>
</comment>
<keyword evidence="7" id="KW-0809">Transit peptide</keyword>
<feature type="domain" description="FAD/NAD(P)-binding" evidence="13">
    <location>
        <begin position="223"/>
        <end position="551"/>
    </location>
</feature>
<dbReference type="Gene3D" id="3.30.390.30">
    <property type="match status" value="1"/>
</dbReference>
<gene>
    <name evidence="15" type="ORF">DGYR_LOCUS4770</name>
</gene>
<keyword evidence="6" id="KW-0274">FAD</keyword>
<dbReference type="SMART" id="SM01353">
    <property type="entry name" value="AIF_C"/>
    <property type="match status" value="1"/>
</dbReference>
<evidence type="ECO:0000256" key="3">
    <source>
        <dbReference type="ARBA" id="ARBA00006442"/>
    </source>
</evidence>
<feature type="region of interest" description="Disordered" evidence="12">
    <location>
        <begin position="186"/>
        <end position="207"/>
    </location>
</feature>
<dbReference type="AlphaFoldDB" id="A0A7I8VK80"/>
<dbReference type="SUPFAM" id="SSF51905">
    <property type="entry name" value="FAD/NAD(P)-binding domain"/>
    <property type="match status" value="1"/>
</dbReference>
<evidence type="ECO:0000313" key="15">
    <source>
        <dbReference type="EMBL" id="CAD5116115.1"/>
    </source>
</evidence>
<dbReference type="GO" id="GO:0006915">
    <property type="term" value="P:apoptotic process"/>
    <property type="evidence" value="ECO:0007669"/>
    <property type="project" value="UniProtKB-KW"/>
</dbReference>
<dbReference type="PANTHER" id="PTHR43557:SF4">
    <property type="entry name" value="APOPTOSIS-INDUCING FACTOR 1, MITOCHONDRIAL"/>
    <property type="match status" value="1"/>
</dbReference>
<evidence type="ECO:0000256" key="12">
    <source>
        <dbReference type="SAM" id="MobiDB-lite"/>
    </source>
</evidence>
<keyword evidence="8" id="KW-0560">Oxidoreductase</keyword>
<protein>
    <submittedName>
        <fullName evidence="15">DgyrCDS5041</fullName>
    </submittedName>
</protein>
<dbReference type="PRINTS" id="PR00411">
    <property type="entry name" value="PNDRDTASEI"/>
</dbReference>
<dbReference type="GO" id="GO:0046983">
    <property type="term" value="F:protein dimerization activity"/>
    <property type="evidence" value="ECO:0007669"/>
    <property type="project" value="InterPro"/>
</dbReference>
<reference evidence="15 16" key="1">
    <citation type="submission" date="2020-08" db="EMBL/GenBank/DDBJ databases">
        <authorList>
            <person name="Hejnol A."/>
        </authorList>
    </citation>
    <scope>NUCLEOTIDE SEQUENCE [LARGE SCALE GENOMIC DNA]</scope>
</reference>
<keyword evidence="10" id="KW-0496">Mitochondrion</keyword>
<dbReference type="InterPro" id="IPR029324">
    <property type="entry name" value="AIF_C"/>
</dbReference>
<dbReference type="EMBL" id="CAJFCJ010000006">
    <property type="protein sequence ID" value="CAD5116115.1"/>
    <property type="molecule type" value="Genomic_DNA"/>
</dbReference>
<comment type="cofactor">
    <cofactor evidence="1">
        <name>FAD</name>
        <dbReference type="ChEBI" id="CHEBI:57692"/>
    </cofactor>
</comment>
<keyword evidence="4" id="KW-0285">Flavoprotein</keyword>
<keyword evidence="5" id="KW-0053">Apoptosis</keyword>
<evidence type="ECO:0000256" key="8">
    <source>
        <dbReference type="ARBA" id="ARBA00023002"/>
    </source>
</evidence>
<evidence type="ECO:0000256" key="5">
    <source>
        <dbReference type="ARBA" id="ARBA00022703"/>
    </source>
</evidence>
<dbReference type="PRINTS" id="PR00368">
    <property type="entry name" value="FADPNR"/>
</dbReference>
<dbReference type="PANTHER" id="PTHR43557">
    <property type="entry name" value="APOPTOSIS-INDUCING FACTOR 1"/>
    <property type="match status" value="1"/>
</dbReference>
<dbReference type="GO" id="GO:0016174">
    <property type="term" value="F:NAD(P)H oxidase H2O2-forming activity"/>
    <property type="evidence" value="ECO:0007669"/>
    <property type="project" value="TreeGrafter"/>
</dbReference>
<keyword evidence="9" id="KW-0520">NAD</keyword>
<comment type="similarity">
    <text evidence="3">Belongs to the FAD-dependent oxidoreductase family.</text>
</comment>
<evidence type="ECO:0000313" key="16">
    <source>
        <dbReference type="Proteomes" id="UP000549394"/>
    </source>
</evidence>